<accession>A0A0C9ZTL4</accession>
<proteinExistence type="predicted"/>
<protein>
    <submittedName>
        <fullName evidence="1">Uncharacterized protein</fullName>
    </submittedName>
</protein>
<dbReference type="AlphaFoldDB" id="A0A0C9ZTL4"/>
<organism evidence="1 2">
    <name type="scientific">Suillus luteus UH-Slu-Lm8-n1</name>
    <dbReference type="NCBI Taxonomy" id="930992"/>
    <lineage>
        <taxon>Eukaryota</taxon>
        <taxon>Fungi</taxon>
        <taxon>Dikarya</taxon>
        <taxon>Basidiomycota</taxon>
        <taxon>Agaricomycotina</taxon>
        <taxon>Agaricomycetes</taxon>
        <taxon>Agaricomycetidae</taxon>
        <taxon>Boletales</taxon>
        <taxon>Suillineae</taxon>
        <taxon>Suillaceae</taxon>
        <taxon>Suillus</taxon>
    </lineage>
</organism>
<reference evidence="1 2" key="1">
    <citation type="submission" date="2014-04" db="EMBL/GenBank/DDBJ databases">
        <authorList>
            <consortium name="DOE Joint Genome Institute"/>
            <person name="Kuo A."/>
            <person name="Ruytinx J."/>
            <person name="Rineau F."/>
            <person name="Colpaert J."/>
            <person name="Kohler A."/>
            <person name="Nagy L.G."/>
            <person name="Floudas D."/>
            <person name="Copeland A."/>
            <person name="Barry K.W."/>
            <person name="Cichocki N."/>
            <person name="Veneault-Fourrey C."/>
            <person name="LaButti K."/>
            <person name="Lindquist E.A."/>
            <person name="Lipzen A."/>
            <person name="Lundell T."/>
            <person name="Morin E."/>
            <person name="Murat C."/>
            <person name="Sun H."/>
            <person name="Tunlid A."/>
            <person name="Henrissat B."/>
            <person name="Grigoriev I.V."/>
            <person name="Hibbett D.S."/>
            <person name="Martin F."/>
            <person name="Nordberg H.P."/>
            <person name="Cantor M.N."/>
            <person name="Hua S.X."/>
        </authorList>
    </citation>
    <scope>NUCLEOTIDE SEQUENCE [LARGE SCALE GENOMIC DNA]</scope>
    <source>
        <strain evidence="1 2">UH-Slu-Lm8-n1</strain>
    </source>
</reference>
<evidence type="ECO:0000313" key="1">
    <source>
        <dbReference type="EMBL" id="KIK32666.1"/>
    </source>
</evidence>
<evidence type="ECO:0000313" key="2">
    <source>
        <dbReference type="Proteomes" id="UP000054485"/>
    </source>
</evidence>
<dbReference type="Proteomes" id="UP000054485">
    <property type="component" value="Unassembled WGS sequence"/>
</dbReference>
<dbReference type="EMBL" id="KN836154">
    <property type="protein sequence ID" value="KIK32666.1"/>
    <property type="molecule type" value="Genomic_DNA"/>
</dbReference>
<reference evidence="2" key="2">
    <citation type="submission" date="2015-01" db="EMBL/GenBank/DDBJ databases">
        <title>Evolutionary Origins and Diversification of the Mycorrhizal Mutualists.</title>
        <authorList>
            <consortium name="DOE Joint Genome Institute"/>
            <consortium name="Mycorrhizal Genomics Consortium"/>
            <person name="Kohler A."/>
            <person name="Kuo A."/>
            <person name="Nagy L.G."/>
            <person name="Floudas D."/>
            <person name="Copeland A."/>
            <person name="Barry K.W."/>
            <person name="Cichocki N."/>
            <person name="Veneault-Fourrey C."/>
            <person name="LaButti K."/>
            <person name="Lindquist E.A."/>
            <person name="Lipzen A."/>
            <person name="Lundell T."/>
            <person name="Morin E."/>
            <person name="Murat C."/>
            <person name="Riley R."/>
            <person name="Ohm R."/>
            <person name="Sun H."/>
            <person name="Tunlid A."/>
            <person name="Henrissat B."/>
            <person name="Grigoriev I.V."/>
            <person name="Hibbett D.S."/>
            <person name="Martin F."/>
        </authorList>
    </citation>
    <scope>NUCLEOTIDE SEQUENCE [LARGE SCALE GENOMIC DNA]</scope>
    <source>
        <strain evidence="2">UH-Slu-Lm8-n1</strain>
    </source>
</reference>
<keyword evidence="2" id="KW-1185">Reference proteome</keyword>
<gene>
    <name evidence="1" type="ORF">CY34DRAFT_814141</name>
</gene>
<dbReference type="HOGENOM" id="CLU_2759480_0_0_1"/>
<name>A0A0C9ZTL4_9AGAM</name>
<dbReference type="InParanoid" id="A0A0C9ZTL4"/>
<sequence length="70" mass="7819">MSSWSLTTAMDELVSPARYIQIHSQTTPLSARGRTLHKSPLIARMLNVIDARFRRCAEELLGGTLLLPLL</sequence>